<dbReference type="EMBL" id="DF967975">
    <property type="protein sequence ID" value="GAP19295.1"/>
    <property type="molecule type" value="Genomic_DNA"/>
</dbReference>
<reference evidence="12" key="1">
    <citation type="journal article" date="2015" name="Genome Announc.">
        <title>Draft Genome Sequences of Anaerolinea thermolimosa IMO-1, Bellilinea caldifistulae GOMI-1, Leptolinea tardivitalis YMTK-2, Levilinea saccharolytica KIBI-1, Longilinea arvoryzae KOME-1, Previously Described as Members of the Class Anaerolineae (Chloroflexi).</title>
        <authorList>
            <person name="Matsuura N."/>
            <person name="Tourlousse M.D."/>
            <person name="Ohashi A."/>
            <person name="Hugenholtz P."/>
            <person name="Sekiguchi Y."/>
        </authorList>
    </citation>
    <scope>NUCLEOTIDE SEQUENCE</scope>
    <source>
        <strain evidence="12">KIBI-1</strain>
    </source>
</reference>
<dbReference type="RefSeq" id="WP_062419582.1">
    <property type="nucleotide sequence ID" value="NZ_BBXZ01000172.1"/>
</dbReference>
<dbReference type="InterPro" id="IPR005170">
    <property type="entry name" value="Transptr-assoc_dom"/>
</dbReference>
<dbReference type="InterPro" id="IPR044751">
    <property type="entry name" value="Ion_transp-like_CBS"/>
</dbReference>
<feature type="domain" description="CBS" evidence="11">
    <location>
        <begin position="203"/>
        <end position="262"/>
    </location>
</feature>
<dbReference type="InterPro" id="IPR016169">
    <property type="entry name" value="FAD-bd_PCMH_sub2"/>
</dbReference>
<evidence type="ECO:0000256" key="7">
    <source>
        <dbReference type="ARBA" id="ARBA00023122"/>
    </source>
</evidence>
<sequence length="425" mass="47358">MNSDTLWLLFALLLAVDLLFAVLRASFIHARLPHLLNLRDSNPAQGDRALKILEKPYTTAVLRTSVAAAHFLLAAVGVLLLASLAAGGMNAWLLLGLVLLGGVLLLGLEFAVEGIILRSAERWAMRMSGFAEAMDILLRPFTAVYMRLLGPPESWQRARSGVTDDELRNWVEVGQAEGSLEQGERRMIYSIFQFGDTLTREIMVPRIDVFALDVDISPTEAIEAVMRSGHSRLPVYEEAIDNIIGLLYAKDLLRLQLDGNQSTSLRSLLRPAYFIPEAKKVDELLREMQGRSTHMAVVVDEYGGMAGIVTMEDIVEEIVGEIRDEYDQSEELLFQTISPEEYLFTARIDLEDVNELLGTHLTKDVADTLGGFIYGEVGRVPVGGEEVRVENWLLTVEQVSGRRIRLVRARLNPPEEKKENGQDEG</sequence>
<evidence type="ECO:0000259" key="11">
    <source>
        <dbReference type="PROSITE" id="PS51371"/>
    </source>
</evidence>
<proteinExistence type="inferred from homology"/>
<dbReference type="InterPro" id="IPR046342">
    <property type="entry name" value="CBS_dom_sf"/>
</dbReference>
<evidence type="ECO:0000256" key="1">
    <source>
        <dbReference type="ARBA" id="ARBA00004651"/>
    </source>
</evidence>
<dbReference type="Pfam" id="PF03471">
    <property type="entry name" value="CorC_HlyC"/>
    <property type="match status" value="1"/>
</dbReference>
<dbReference type="PROSITE" id="PS51371">
    <property type="entry name" value="CBS"/>
    <property type="match status" value="2"/>
</dbReference>
<gene>
    <name evidence="12" type="ORF">LSAC_03196</name>
</gene>
<dbReference type="PANTHER" id="PTHR22777:SF32">
    <property type="entry name" value="UPF0053 INNER MEMBRANE PROTEIN YFJD"/>
    <property type="match status" value="1"/>
</dbReference>
<dbReference type="InterPro" id="IPR000644">
    <property type="entry name" value="CBS_dom"/>
</dbReference>
<evidence type="ECO:0000256" key="5">
    <source>
        <dbReference type="ARBA" id="ARBA00022737"/>
    </source>
</evidence>
<keyword evidence="3" id="KW-1003">Cell membrane</keyword>
<dbReference type="Pfam" id="PF00571">
    <property type="entry name" value="CBS"/>
    <property type="match status" value="2"/>
</dbReference>
<evidence type="ECO:0000256" key="4">
    <source>
        <dbReference type="ARBA" id="ARBA00022692"/>
    </source>
</evidence>
<feature type="transmembrane region" description="Helical" evidence="10">
    <location>
        <begin position="6"/>
        <end position="27"/>
    </location>
</feature>
<evidence type="ECO:0000256" key="8">
    <source>
        <dbReference type="ARBA" id="ARBA00023136"/>
    </source>
</evidence>
<accession>A0A0M8JRZ5</accession>
<feature type="transmembrane region" description="Helical" evidence="10">
    <location>
        <begin position="60"/>
        <end position="86"/>
    </location>
</feature>
<organism evidence="12">
    <name type="scientific">Levilinea saccharolytica</name>
    <dbReference type="NCBI Taxonomy" id="229921"/>
    <lineage>
        <taxon>Bacteria</taxon>
        <taxon>Bacillati</taxon>
        <taxon>Chloroflexota</taxon>
        <taxon>Anaerolineae</taxon>
        <taxon>Anaerolineales</taxon>
        <taxon>Anaerolineaceae</taxon>
        <taxon>Levilinea</taxon>
    </lineage>
</organism>
<feature type="domain" description="CBS" evidence="11">
    <location>
        <begin position="268"/>
        <end position="325"/>
    </location>
</feature>
<keyword evidence="6 10" id="KW-1133">Transmembrane helix</keyword>
<dbReference type="Pfam" id="PF01595">
    <property type="entry name" value="CNNM"/>
    <property type="match status" value="1"/>
</dbReference>
<evidence type="ECO:0000256" key="3">
    <source>
        <dbReference type="ARBA" id="ARBA00022475"/>
    </source>
</evidence>
<dbReference type="InterPro" id="IPR036318">
    <property type="entry name" value="FAD-bd_PCMH-like_sf"/>
</dbReference>
<dbReference type="FunFam" id="3.10.580.10:FF:000002">
    <property type="entry name" value="Magnesium/cobalt efflux protein CorC"/>
    <property type="match status" value="1"/>
</dbReference>
<dbReference type="GO" id="GO:0050660">
    <property type="term" value="F:flavin adenine dinucleotide binding"/>
    <property type="evidence" value="ECO:0007669"/>
    <property type="project" value="InterPro"/>
</dbReference>
<dbReference type="GO" id="GO:0005886">
    <property type="term" value="C:plasma membrane"/>
    <property type="evidence" value="ECO:0007669"/>
    <property type="project" value="UniProtKB-SubCell"/>
</dbReference>
<dbReference type="SUPFAM" id="SSF56176">
    <property type="entry name" value="FAD-binding/transporter-associated domain-like"/>
    <property type="match status" value="1"/>
</dbReference>
<dbReference type="CDD" id="cd04590">
    <property type="entry name" value="CBS_pair_CorC_HlyC_assoc"/>
    <property type="match status" value="1"/>
</dbReference>
<comment type="subcellular location">
    <subcellularLocation>
        <location evidence="1">Cell membrane</location>
        <topology evidence="1">Multi-pass membrane protein</topology>
    </subcellularLocation>
</comment>
<feature type="transmembrane region" description="Helical" evidence="10">
    <location>
        <begin position="92"/>
        <end position="117"/>
    </location>
</feature>
<evidence type="ECO:0000256" key="2">
    <source>
        <dbReference type="ARBA" id="ARBA00006337"/>
    </source>
</evidence>
<protein>
    <submittedName>
        <fullName evidence="12">Hemolysins</fullName>
    </submittedName>
</protein>
<dbReference type="OrthoDB" id="9798188at2"/>
<dbReference type="InterPro" id="IPR002550">
    <property type="entry name" value="CNNM"/>
</dbReference>
<dbReference type="SMART" id="SM01091">
    <property type="entry name" value="CorC_HlyC"/>
    <property type="match status" value="1"/>
</dbReference>
<dbReference type="Gene3D" id="3.30.465.10">
    <property type="match status" value="1"/>
</dbReference>
<name>A0A0M8JRZ5_9CHLR</name>
<evidence type="ECO:0000256" key="6">
    <source>
        <dbReference type="ARBA" id="ARBA00022989"/>
    </source>
</evidence>
<evidence type="ECO:0000313" key="12">
    <source>
        <dbReference type="EMBL" id="GAP19295.1"/>
    </source>
</evidence>
<comment type="similarity">
    <text evidence="2">Belongs to the UPF0053 family.</text>
</comment>
<keyword evidence="5" id="KW-0677">Repeat</keyword>
<evidence type="ECO:0000256" key="10">
    <source>
        <dbReference type="SAM" id="Phobius"/>
    </source>
</evidence>
<keyword evidence="4 10" id="KW-0812">Transmembrane</keyword>
<keyword evidence="8 10" id="KW-0472">Membrane</keyword>
<dbReference type="PANTHER" id="PTHR22777">
    <property type="entry name" value="HEMOLYSIN-RELATED"/>
    <property type="match status" value="1"/>
</dbReference>
<keyword evidence="7 9" id="KW-0129">CBS domain</keyword>
<dbReference type="Gene3D" id="3.10.580.10">
    <property type="entry name" value="CBS-domain"/>
    <property type="match status" value="1"/>
</dbReference>
<dbReference type="AlphaFoldDB" id="A0A0M8JRZ5"/>
<dbReference type="SUPFAM" id="SSF54631">
    <property type="entry name" value="CBS-domain pair"/>
    <property type="match status" value="1"/>
</dbReference>
<evidence type="ECO:0000256" key="9">
    <source>
        <dbReference type="PROSITE-ProRule" id="PRU00703"/>
    </source>
</evidence>
<dbReference type="SMART" id="SM00116">
    <property type="entry name" value="CBS"/>
    <property type="match status" value="2"/>
</dbReference>